<dbReference type="Proteomes" id="UP000516117">
    <property type="component" value="Chromosome"/>
</dbReference>
<organism evidence="2 3">
    <name type="scientific">Tessaracoccus defluvii</name>
    <dbReference type="NCBI Taxonomy" id="1285901"/>
    <lineage>
        <taxon>Bacteria</taxon>
        <taxon>Bacillati</taxon>
        <taxon>Actinomycetota</taxon>
        <taxon>Actinomycetes</taxon>
        <taxon>Propionibacteriales</taxon>
        <taxon>Propionibacteriaceae</taxon>
        <taxon>Tessaracoccus</taxon>
    </lineage>
</organism>
<dbReference type="InterPro" id="IPR051453">
    <property type="entry name" value="MBL_Glyoxalase_II"/>
</dbReference>
<gene>
    <name evidence="2" type="ORF">H9L22_13530</name>
</gene>
<dbReference type="Pfam" id="PF00753">
    <property type="entry name" value="Lactamase_B"/>
    <property type="match status" value="1"/>
</dbReference>
<sequence length="207" mass="21750">MTARIELLRTAGNADPAGPPVHENNVWLVGDDTQVVVIDPAHDAEAVAAAVAGRRVSAVLLTHGHWDHVRAAVDFCRSVGQEPRLHPADAFLWRAEHGGTPFVPLTDGETFEVAGTVLEARHTPGHTPGSTSFVAADLGAVFSGDTLFQGGPGATRWEYSSFDGIIASITDRLLTLPADTAVHTGHGPSTSIGREAGDLAAWVARGW</sequence>
<dbReference type="Gene3D" id="3.60.15.10">
    <property type="entry name" value="Ribonuclease Z/Hydroxyacylglutathione hydrolase-like"/>
    <property type="match status" value="1"/>
</dbReference>
<evidence type="ECO:0000313" key="2">
    <source>
        <dbReference type="EMBL" id="QNP55246.1"/>
    </source>
</evidence>
<evidence type="ECO:0000313" key="3">
    <source>
        <dbReference type="Proteomes" id="UP000516117"/>
    </source>
</evidence>
<dbReference type="RefSeq" id="WP_187720382.1">
    <property type="nucleotide sequence ID" value="NZ_BAABBL010000014.1"/>
</dbReference>
<dbReference type="EMBL" id="CP060789">
    <property type="protein sequence ID" value="QNP55246.1"/>
    <property type="molecule type" value="Genomic_DNA"/>
</dbReference>
<dbReference type="CDD" id="cd06262">
    <property type="entry name" value="metallo-hydrolase-like_MBL-fold"/>
    <property type="match status" value="1"/>
</dbReference>
<keyword evidence="3" id="KW-1185">Reference proteome</keyword>
<keyword evidence="2" id="KW-0378">Hydrolase</keyword>
<dbReference type="KEGG" id="tdf:H9L22_13530"/>
<dbReference type="SMART" id="SM00849">
    <property type="entry name" value="Lactamase_B"/>
    <property type="match status" value="1"/>
</dbReference>
<protein>
    <submittedName>
        <fullName evidence="2">MBL fold metallo-hydrolase</fullName>
    </submittedName>
</protein>
<evidence type="ECO:0000259" key="1">
    <source>
        <dbReference type="SMART" id="SM00849"/>
    </source>
</evidence>
<reference evidence="2 3" key="1">
    <citation type="submission" date="2020-08" db="EMBL/GenBank/DDBJ databases">
        <title>Genome sequence of Tessaracoccus defluvii JCM 17540T.</title>
        <authorList>
            <person name="Hyun D.-W."/>
            <person name="Bae J.-W."/>
        </authorList>
    </citation>
    <scope>NUCLEOTIDE SEQUENCE [LARGE SCALE GENOMIC DNA]</scope>
    <source>
        <strain evidence="2 3">JCM 17540</strain>
    </source>
</reference>
<feature type="domain" description="Metallo-beta-lactamase" evidence="1">
    <location>
        <begin position="23"/>
        <end position="186"/>
    </location>
</feature>
<dbReference type="InterPro" id="IPR036866">
    <property type="entry name" value="RibonucZ/Hydroxyglut_hydro"/>
</dbReference>
<dbReference type="AlphaFoldDB" id="A0A7H0H3Y0"/>
<name>A0A7H0H3Y0_9ACTN</name>
<dbReference type="SUPFAM" id="SSF56281">
    <property type="entry name" value="Metallo-hydrolase/oxidoreductase"/>
    <property type="match status" value="1"/>
</dbReference>
<accession>A0A7H0H3Y0</accession>
<proteinExistence type="predicted"/>
<dbReference type="PANTHER" id="PTHR46233">
    <property type="entry name" value="HYDROXYACYLGLUTATHIONE HYDROLASE GLOC"/>
    <property type="match status" value="1"/>
</dbReference>
<dbReference type="PANTHER" id="PTHR46233:SF4">
    <property type="entry name" value="METALLO-BETA-LACTAMASE DOMAIN-CONTAINING PROTEIN"/>
    <property type="match status" value="1"/>
</dbReference>
<dbReference type="InterPro" id="IPR001279">
    <property type="entry name" value="Metallo-B-lactamas"/>
</dbReference>
<dbReference type="GO" id="GO:0016787">
    <property type="term" value="F:hydrolase activity"/>
    <property type="evidence" value="ECO:0007669"/>
    <property type="project" value="UniProtKB-KW"/>
</dbReference>